<evidence type="ECO:0008006" key="4">
    <source>
        <dbReference type="Google" id="ProtNLM"/>
    </source>
</evidence>
<dbReference type="Proteomes" id="UP001630127">
    <property type="component" value="Unassembled WGS sequence"/>
</dbReference>
<feature type="transmembrane region" description="Helical" evidence="1">
    <location>
        <begin position="28"/>
        <end position="47"/>
    </location>
</feature>
<accession>A0ABD3B605</accession>
<dbReference type="AlphaFoldDB" id="A0ABD3B605"/>
<gene>
    <name evidence="2" type="ORF">ACH5RR_002354</name>
</gene>
<dbReference type="PANTHER" id="PTHR33640">
    <property type="entry name" value="TRANSMEMBRANE PROTEIN"/>
    <property type="match status" value="1"/>
</dbReference>
<evidence type="ECO:0000256" key="1">
    <source>
        <dbReference type="SAM" id="Phobius"/>
    </source>
</evidence>
<organism evidence="2 3">
    <name type="scientific">Cinchona calisaya</name>
    <dbReference type="NCBI Taxonomy" id="153742"/>
    <lineage>
        <taxon>Eukaryota</taxon>
        <taxon>Viridiplantae</taxon>
        <taxon>Streptophyta</taxon>
        <taxon>Embryophyta</taxon>
        <taxon>Tracheophyta</taxon>
        <taxon>Spermatophyta</taxon>
        <taxon>Magnoliopsida</taxon>
        <taxon>eudicotyledons</taxon>
        <taxon>Gunneridae</taxon>
        <taxon>Pentapetalae</taxon>
        <taxon>asterids</taxon>
        <taxon>lamiids</taxon>
        <taxon>Gentianales</taxon>
        <taxon>Rubiaceae</taxon>
        <taxon>Cinchonoideae</taxon>
        <taxon>Cinchoneae</taxon>
        <taxon>Cinchona</taxon>
    </lineage>
</organism>
<feature type="transmembrane region" description="Helical" evidence="1">
    <location>
        <begin position="67"/>
        <end position="87"/>
    </location>
</feature>
<comment type="caution">
    <text evidence="2">The sequence shown here is derived from an EMBL/GenBank/DDBJ whole genome shotgun (WGS) entry which is preliminary data.</text>
</comment>
<keyword evidence="1" id="KW-1133">Transmembrane helix</keyword>
<dbReference type="EMBL" id="JBJUIK010000001">
    <property type="protein sequence ID" value="KAL3538988.1"/>
    <property type="molecule type" value="Genomic_DNA"/>
</dbReference>
<keyword evidence="3" id="KW-1185">Reference proteome</keyword>
<keyword evidence="1" id="KW-0472">Membrane</keyword>
<proteinExistence type="predicted"/>
<evidence type="ECO:0000313" key="2">
    <source>
        <dbReference type="EMBL" id="KAL3538988.1"/>
    </source>
</evidence>
<reference evidence="2 3" key="1">
    <citation type="submission" date="2024-11" db="EMBL/GenBank/DDBJ databases">
        <title>A near-complete genome assembly of Cinchona calisaya.</title>
        <authorList>
            <person name="Lian D.C."/>
            <person name="Zhao X.W."/>
            <person name="Wei L."/>
        </authorList>
    </citation>
    <scope>NUCLEOTIDE SEQUENCE [LARGE SCALE GENOMIC DNA]</scope>
    <source>
        <tissue evidence="2">Nenye</tissue>
    </source>
</reference>
<evidence type="ECO:0000313" key="3">
    <source>
        <dbReference type="Proteomes" id="UP001630127"/>
    </source>
</evidence>
<dbReference type="PANTHER" id="PTHR33640:SF8">
    <property type="entry name" value="TRANSMEMBRANE PROTEIN"/>
    <property type="match status" value="1"/>
</dbReference>
<name>A0ABD3B605_9GENT</name>
<protein>
    <recommendedName>
        <fullName evidence="4">DUF4408 domain-containing protein</fullName>
    </recommendedName>
</protein>
<keyword evidence="1" id="KW-0812">Transmembrane</keyword>
<sequence>MDSFDFHNIKMEKSKAKLRYCRHQKITAMFRITELCIFLIMISRFTAKQLPVAFKLLGEYFRGLSVIAVSPRFVFILGNTIVIVLFIKSGQFSSKENGDASTSNSKLDLYDEYVKNCEENHPSVYKEHNEKQRKLSNTCESRQVVVKSDAYISHDAKQGKVRIHRCKSEGLKKEQEEAAGAGRELRQSVTVRCRGSSVDCGEKPAVVEMSGEEFRQTVEAFIARQQRLLREEEEFSATVSF</sequence>